<dbReference type="AlphaFoldDB" id="A0AAN8VY96"/>
<accession>A0AAN8VY96</accession>
<organism evidence="2 3">
    <name type="scientific">Dillenia turbinata</name>
    <dbReference type="NCBI Taxonomy" id="194707"/>
    <lineage>
        <taxon>Eukaryota</taxon>
        <taxon>Viridiplantae</taxon>
        <taxon>Streptophyta</taxon>
        <taxon>Embryophyta</taxon>
        <taxon>Tracheophyta</taxon>
        <taxon>Spermatophyta</taxon>
        <taxon>Magnoliopsida</taxon>
        <taxon>eudicotyledons</taxon>
        <taxon>Gunneridae</taxon>
        <taxon>Pentapetalae</taxon>
        <taxon>Dilleniales</taxon>
        <taxon>Dilleniaceae</taxon>
        <taxon>Dillenia</taxon>
    </lineage>
</organism>
<comment type="caution">
    <text evidence="2">The sequence shown here is derived from an EMBL/GenBank/DDBJ whole genome shotgun (WGS) entry which is preliminary data.</text>
</comment>
<feature type="signal peptide" evidence="1">
    <location>
        <begin position="1"/>
        <end position="30"/>
    </location>
</feature>
<sequence>MGGIWGYVSYRRHRHLVVCLFFLVSSLAQARFMVEGRASSMLFKTEDQEKYDRVEAAKVRKEVRHLHALRAHSGAYCVPTPSPNDFNHKNSH</sequence>
<keyword evidence="3" id="KW-1185">Reference proteome</keyword>
<evidence type="ECO:0000313" key="3">
    <source>
        <dbReference type="Proteomes" id="UP001370490"/>
    </source>
</evidence>
<keyword evidence="1" id="KW-0732">Signal</keyword>
<proteinExistence type="predicted"/>
<name>A0AAN8VY96_9MAGN</name>
<dbReference type="EMBL" id="JBAMMX010000006">
    <property type="protein sequence ID" value="KAK6938021.1"/>
    <property type="molecule type" value="Genomic_DNA"/>
</dbReference>
<reference evidence="2 3" key="1">
    <citation type="submission" date="2023-12" db="EMBL/GenBank/DDBJ databases">
        <title>A high-quality genome assembly for Dillenia turbinata (Dilleniales).</title>
        <authorList>
            <person name="Chanderbali A."/>
        </authorList>
    </citation>
    <scope>NUCLEOTIDE SEQUENCE [LARGE SCALE GENOMIC DNA]</scope>
    <source>
        <strain evidence="2">LSX21</strain>
        <tissue evidence="2">Leaf</tissue>
    </source>
</reference>
<gene>
    <name evidence="2" type="ORF">RJ641_031529</name>
</gene>
<evidence type="ECO:0000256" key="1">
    <source>
        <dbReference type="SAM" id="SignalP"/>
    </source>
</evidence>
<dbReference type="Proteomes" id="UP001370490">
    <property type="component" value="Unassembled WGS sequence"/>
</dbReference>
<feature type="chain" id="PRO_5042900038" evidence="1">
    <location>
        <begin position="31"/>
        <end position="92"/>
    </location>
</feature>
<protein>
    <submittedName>
        <fullName evidence="2">Uncharacterized protein</fullName>
    </submittedName>
</protein>
<evidence type="ECO:0000313" key="2">
    <source>
        <dbReference type="EMBL" id="KAK6938021.1"/>
    </source>
</evidence>